<dbReference type="GO" id="GO:0016787">
    <property type="term" value="F:hydrolase activity"/>
    <property type="evidence" value="ECO:0007669"/>
    <property type="project" value="UniProtKB-KW"/>
</dbReference>
<dbReference type="Proteomes" id="UP001412239">
    <property type="component" value="Unassembled WGS sequence"/>
</dbReference>
<dbReference type="CDD" id="cd18787">
    <property type="entry name" value="SF2_C_DEAD"/>
    <property type="match status" value="1"/>
</dbReference>
<keyword evidence="2 8" id="KW-0547">Nucleotide-binding</keyword>
<feature type="region of interest" description="Disordered" evidence="9">
    <location>
        <begin position="573"/>
        <end position="618"/>
    </location>
</feature>
<dbReference type="GO" id="GO:0005524">
    <property type="term" value="F:ATP binding"/>
    <property type="evidence" value="ECO:0007669"/>
    <property type="project" value="UniProtKB-KW"/>
</dbReference>
<evidence type="ECO:0000259" key="10">
    <source>
        <dbReference type="PROSITE" id="PS51192"/>
    </source>
</evidence>
<dbReference type="PROSITE" id="PS51195">
    <property type="entry name" value="Q_MOTIF"/>
    <property type="match status" value="1"/>
</dbReference>
<dbReference type="PROSITE" id="PS00039">
    <property type="entry name" value="DEAD_ATP_HELICASE"/>
    <property type="match status" value="1"/>
</dbReference>
<keyword evidence="3 8" id="KW-0378">Hydrolase</keyword>
<evidence type="ECO:0000256" key="3">
    <source>
        <dbReference type="ARBA" id="ARBA00022801"/>
    </source>
</evidence>
<accession>A0A292PMZ8</accession>
<feature type="short sequence motif" description="Q motif" evidence="7">
    <location>
        <begin position="148"/>
        <end position="176"/>
    </location>
</feature>
<evidence type="ECO:0000256" key="6">
    <source>
        <dbReference type="ARBA" id="ARBA00047984"/>
    </source>
</evidence>
<dbReference type="GO" id="GO:0003676">
    <property type="term" value="F:nucleic acid binding"/>
    <property type="evidence" value="ECO:0007669"/>
    <property type="project" value="InterPro"/>
</dbReference>
<dbReference type="EC" id="3.6.4.13" evidence="1"/>
<feature type="domain" description="DEAD-box RNA helicase Q" evidence="12">
    <location>
        <begin position="148"/>
        <end position="176"/>
    </location>
</feature>
<evidence type="ECO:0000256" key="9">
    <source>
        <dbReference type="SAM" id="MobiDB-lite"/>
    </source>
</evidence>
<dbReference type="SUPFAM" id="SSF52540">
    <property type="entry name" value="P-loop containing nucleoside triphosphate hydrolases"/>
    <property type="match status" value="1"/>
</dbReference>
<feature type="domain" description="Helicase C-terminal" evidence="11">
    <location>
        <begin position="422"/>
        <end position="566"/>
    </location>
</feature>
<dbReference type="AlphaFoldDB" id="A0A292PMZ8"/>
<dbReference type="PROSITE" id="PS51194">
    <property type="entry name" value="HELICASE_CTER"/>
    <property type="match status" value="1"/>
</dbReference>
<proteinExistence type="inferred from homology"/>
<evidence type="ECO:0000259" key="12">
    <source>
        <dbReference type="PROSITE" id="PS51195"/>
    </source>
</evidence>
<comment type="catalytic activity">
    <reaction evidence="6">
        <text>ATP + H2O = ADP + phosphate + H(+)</text>
        <dbReference type="Rhea" id="RHEA:13065"/>
        <dbReference type="ChEBI" id="CHEBI:15377"/>
        <dbReference type="ChEBI" id="CHEBI:15378"/>
        <dbReference type="ChEBI" id="CHEBI:30616"/>
        <dbReference type="ChEBI" id="CHEBI:43474"/>
        <dbReference type="ChEBI" id="CHEBI:456216"/>
        <dbReference type="EC" id="3.6.4.13"/>
    </reaction>
</comment>
<evidence type="ECO:0000256" key="5">
    <source>
        <dbReference type="ARBA" id="ARBA00022840"/>
    </source>
</evidence>
<evidence type="ECO:0000256" key="1">
    <source>
        <dbReference type="ARBA" id="ARBA00012552"/>
    </source>
</evidence>
<evidence type="ECO:0000259" key="11">
    <source>
        <dbReference type="PROSITE" id="PS51194"/>
    </source>
</evidence>
<dbReference type="InterPro" id="IPR014001">
    <property type="entry name" value="Helicase_ATP-bd"/>
</dbReference>
<dbReference type="InterPro" id="IPR011545">
    <property type="entry name" value="DEAD/DEAH_box_helicase_dom"/>
</dbReference>
<protein>
    <recommendedName>
        <fullName evidence="1">RNA helicase</fullName>
        <ecNumber evidence="1">3.6.4.13</ecNumber>
    </recommendedName>
</protein>
<name>A0A292PMZ8_9PEZI</name>
<evidence type="ECO:0000313" key="14">
    <source>
        <dbReference type="Proteomes" id="UP001412239"/>
    </source>
</evidence>
<gene>
    <name evidence="13" type="ORF">GSTUAT00006869001</name>
</gene>
<dbReference type="PROSITE" id="PS51192">
    <property type="entry name" value="HELICASE_ATP_BIND_1"/>
    <property type="match status" value="1"/>
</dbReference>
<dbReference type="GO" id="GO:0003724">
    <property type="term" value="F:RNA helicase activity"/>
    <property type="evidence" value="ECO:0007669"/>
    <property type="project" value="UniProtKB-EC"/>
</dbReference>
<evidence type="ECO:0000256" key="8">
    <source>
        <dbReference type="RuleBase" id="RU000492"/>
    </source>
</evidence>
<dbReference type="SMART" id="SM00487">
    <property type="entry name" value="DEXDc"/>
    <property type="match status" value="1"/>
</dbReference>
<dbReference type="InterPro" id="IPR001650">
    <property type="entry name" value="Helicase_C-like"/>
</dbReference>
<evidence type="ECO:0000256" key="2">
    <source>
        <dbReference type="ARBA" id="ARBA00022741"/>
    </source>
</evidence>
<keyword evidence="4 8" id="KW-0347">Helicase</keyword>
<dbReference type="InterPro" id="IPR027417">
    <property type="entry name" value="P-loop_NTPase"/>
</dbReference>
<evidence type="ECO:0000313" key="13">
    <source>
        <dbReference type="EMBL" id="CUS09042.1"/>
    </source>
</evidence>
<comment type="similarity">
    <text evidence="8">Belongs to the DEAD box helicase family.</text>
</comment>
<evidence type="ECO:0000256" key="7">
    <source>
        <dbReference type="PROSITE-ProRule" id="PRU00552"/>
    </source>
</evidence>
<dbReference type="FunFam" id="3.40.50.300:FF:000008">
    <property type="entry name" value="ATP-dependent RNA helicase RhlB"/>
    <property type="match status" value="1"/>
</dbReference>
<dbReference type="InterPro" id="IPR014014">
    <property type="entry name" value="RNA_helicase_DEAD_Q_motif"/>
</dbReference>
<feature type="compositionally biased region" description="Gly residues" evidence="9">
    <location>
        <begin position="588"/>
        <end position="609"/>
    </location>
</feature>
<dbReference type="Pfam" id="PF00270">
    <property type="entry name" value="DEAD"/>
    <property type="match status" value="1"/>
</dbReference>
<dbReference type="PANTHER" id="PTHR47958">
    <property type="entry name" value="ATP-DEPENDENT RNA HELICASE DBP3"/>
    <property type="match status" value="1"/>
</dbReference>
<sequence>MTTQGDSSTVASLSDDITAMVAAVQTTTLGDKYVVGEGTQESTPPLPVVGPRVGKWVERETTNYDTYATPVQDPEGPRGLPVGEWGASGARYEWREEYGDVAPADEMLERMLFGEPGTAERAGAGLQFDKLLTISVCVEGQVKMNPIERFEEAPLHPVMLRNVKLAGYEIPTPIQRYCIPAILDGHDLLSCAQTGSGKTAAFLVPILSKLMGKASSLAAPRPVPGSTGPYVAQPLVLVVAPTRELATQIFDESRRFCYRSKLRPCVVYGGADTVTQRMELRKGCDVIVGTPGRLTDFIERGRVLSLKRLKHVSFPLIARCLKLFVVIDEADEMLDMGFEPQVRRLLQSSGGLVSANRGLDANEDDDQQVLMFSATFQKPIRKLARDFLSDDFIQIKVGRIGSTHENITQRVLWVDELRKKEAIYDLLCTAPPARTLIFVNRKRAADDLDDYLYNLKLPTTSIHGDRTQREREDAMLAFRSGKCPIMIATPIAARGLDIRNVMHVINYDLVHNIDEYIHRIGRTARIGNRGLATSFFNSSNEDIATDLVKVLLESSQEIPDFLEPYRPIGEVTFDESDSDVGGKEKGSGIHGGAGYGNGGGDWGNGGAGTNGAVDLSGW</sequence>
<dbReference type="SMART" id="SM00490">
    <property type="entry name" value="HELICc"/>
    <property type="match status" value="1"/>
</dbReference>
<dbReference type="Pfam" id="PF00271">
    <property type="entry name" value="Helicase_C"/>
    <property type="match status" value="1"/>
</dbReference>
<organism evidence="13 14">
    <name type="scientific">Tuber aestivum</name>
    <name type="common">summer truffle</name>
    <dbReference type="NCBI Taxonomy" id="59557"/>
    <lineage>
        <taxon>Eukaryota</taxon>
        <taxon>Fungi</taxon>
        <taxon>Dikarya</taxon>
        <taxon>Ascomycota</taxon>
        <taxon>Pezizomycotina</taxon>
        <taxon>Pezizomycetes</taxon>
        <taxon>Pezizales</taxon>
        <taxon>Tuberaceae</taxon>
        <taxon>Tuber</taxon>
    </lineage>
</organism>
<dbReference type="Gene3D" id="3.40.50.300">
    <property type="entry name" value="P-loop containing nucleotide triphosphate hydrolases"/>
    <property type="match status" value="2"/>
</dbReference>
<reference evidence="13" key="1">
    <citation type="submission" date="2015-10" db="EMBL/GenBank/DDBJ databases">
        <authorList>
            <person name="Regsiter A."/>
            <person name="william w."/>
        </authorList>
    </citation>
    <scope>NUCLEOTIDE SEQUENCE</scope>
    <source>
        <strain evidence="13">Montdore</strain>
    </source>
</reference>
<keyword evidence="14" id="KW-1185">Reference proteome</keyword>
<evidence type="ECO:0000256" key="4">
    <source>
        <dbReference type="ARBA" id="ARBA00022806"/>
    </source>
</evidence>
<dbReference type="EMBL" id="LN891100">
    <property type="protein sequence ID" value="CUS09042.1"/>
    <property type="molecule type" value="Genomic_DNA"/>
</dbReference>
<feature type="domain" description="Helicase ATP-binding" evidence="10">
    <location>
        <begin position="179"/>
        <end position="394"/>
    </location>
</feature>
<keyword evidence="5 8" id="KW-0067">ATP-binding</keyword>
<dbReference type="InterPro" id="IPR000629">
    <property type="entry name" value="RNA-helicase_DEAD-box_CS"/>
</dbReference>